<gene>
    <name evidence="1" type="ORF">PHMEG_0004721</name>
</gene>
<reference evidence="2" key="1">
    <citation type="submission" date="2017-03" db="EMBL/GenBank/DDBJ databases">
        <title>Phytopthora megakarya and P. palmivora, two closely related causual agents of cacao black pod achieved similar genome size and gene model numbers by different mechanisms.</title>
        <authorList>
            <person name="Ali S."/>
            <person name="Shao J."/>
            <person name="Larry D.J."/>
            <person name="Kronmiller B."/>
            <person name="Shen D."/>
            <person name="Strem M.D."/>
            <person name="Melnick R.L."/>
            <person name="Guiltinan M.J."/>
            <person name="Tyler B.M."/>
            <person name="Meinhardt L.W."/>
            <person name="Bailey B.A."/>
        </authorList>
    </citation>
    <scope>NUCLEOTIDE SEQUENCE [LARGE SCALE GENOMIC DNA]</scope>
    <source>
        <strain evidence="2">zdho120</strain>
    </source>
</reference>
<name>A0A225WV73_9STRA</name>
<sequence>MGEDKLKAELSALVYATNQLRYDDGKWYLLKLLDDNVNHELYLFFMKNWDASKEEWVIFERGNVPHLGNQARIQVGEIKQVVNRSDSIDELISTRLLKMSICGGITESEHAFITMKTQNYVRLR</sequence>
<protein>
    <submittedName>
        <fullName evidence="1">Uncharacterized protein</fullName>
    </submittedName>
</protein>
<evidence type="ECO:0000313" key="2">
    <source>
        <dbReference type="Proteomes" id="UP000198211"/>
    </source>
</evidence>
<proteinExistence type="predicted"/>
<comment type="caution">
    <text evidence="1">The sequence shown here is derived from an EMBL/GenBank/DDBJ whole genome shotgun (WGS) entry which is preliminary data.</text>
</comment>
<organism evidence="1 2">
    <name type="scientific">Phytophthora megakarya</name>
    <dbReference type="NCBI Taxonomy" id="4795"/>
    <lineage>
        <taxon>Eukaryota</taxon>
        <taxon>Sar</taxon>
        <taxon>Stramenopiles</taxon>
        <taxon>Oomycota</taxon>
        <taxon>Peronosporomycetes</taxon>
        <taxon>Peronosporales</taxon>
        <taxon>Peronosporaceae</taxon>
        <taxon>Phytophthora</taxon>
    </lineage>
</organism>
<dbReference type="OrthoDB" id="92090at2759"/>
<accession>A0A225WV73</accession>
<dbReference type="Proteomes" id="UP000198211">
    <property type="component" value="Unassembled WGS sequence"/>
</dbReference>
<dbReference type="AlphaFoldDB" id="A0A225WV73"/>
<evidence type="ECO:0000313" key="1">
    <source>
        <dbReference type="EMBL" id="OWZ20810.1"/>
    </source>
</evidence>
<dbReference type="EMBL" id="NBNE01000287">
    <property type="protein sequence ID" value="OWZ20810.1"/>
    <property type="molecule type" value="Genomic_DNA"/>
</dbReference>
<keyword evidence="2" id="KW-1185">Reference proteome</keyword>